<evidence type="ECO:0000313" key="1">
    <source>
        <dbReference type="EMBL" id="KAF9493828.1"/>
    </source>
</evidence>
<organism evidence="1 2">
    <name type="scientific">Pleurotus eryngii</name>
    <name type="common">Boletus of the steppes</name>
    <dbReference type="NCBI Taxonomy" id="5323"/>
    <lineage>
        <taxon>Eukaryota</taxon>
        <taxon>Fungi</taxon>
        <taxon>Dikarya</taxon>
        <taxon>Basidiomycota</taxon>
        <taxon>Agaricomycotina</taxon>
        <taxon>Agaricomycetes</taxon>
        <taxon>Agaricomycetidae</taxon>
        <taxon>Agaricales</taxon>
        <taxon>Pleurotineae</taxon>
        <taxon>Pleurotaceae</taxon>
        <taxon>Pleurotus</taxon>
    </lineage>
</organism>
<proteinExistence type="predicted"/>
<accession>A0A9P5ZVC7</accession>
<keyword evidence="2" id="KW-1185">Reference proteome</keyword>
<evidence type="ECO:0000313" key="2">
    <source>
        <dbReference type="Proteomes" id="UP000807025"/>
    </source>
</evidence>
<name>A0A9P5ZVC7_PLEER</name>
<reference evidence="1" key="1">
    <citation type="submission" date="2020-11" db="EMBL/GenBank/DDBJ databases">
        <authorList>
            <consortium name="DOE Joint Genome Institute"/>
            <person name="Ahrendt S."/>
            <person name="Riley R."/>
            <person name="Andreopoulos W."/>
            <person name="Labutti K."/>
            <person name="Pangilinan J."/>
            <person name="Ruiz-Duenas F.J."/>
            <person name="Barrasa J.M."/>
            <person name="Sanchez-Garcia M."/>
            <person name="Camarero S."/>
            <person name="Miyauchi S."/>
            <person name="Serrano A."/>
            <person name="Linde D."/>
            <person name="Babiker R."/>
            <person name="Drula E."/>
            <person name="Ayuso-Fernandez I."/>
            <person name="Pacheco R."/>
            <person name="Padilla G."/>
            <person name="Ferreira P."/>
            <person name="Barriuso J."/>
            <person name="Kellner H."/>
            <person name="Castanera R."/>
            <person name="Alfaro M."/>
            <person name="Ramirez L."/>
            <person name="Pisabarro A.G."/>
            <person name="Kuo A."/>
            <person name="Tritt A."/>
            <person name="Lipzen A."/>
            <person name="He G."/>
            <person name="Yan M."/>
            <person name="Ng V."/>
            <person name="Cullen D."/>
            <person name="Martin F."/>
            <person name="Rosso M.-N."/>
            <person name="Henrissat B."/>
            <person name="Hibbett D."/>
            <person name="Martinez A.T."/>
            <person name="Grigoriev I.V."/>
        </authorList>
    </citation>
    <scope>NUCLEOTIDE SEQUENCE</scope>
    <source>
        <strain evidence="1">ATCC 90797</strain>
    </source>
</reference>
<dbReference type="Proteomes" id="UP000807025">
    <property type="component" value="Unassembled WGS sequence"/>
</dbReference>
<sequence length="117" mass="12812">MLRLCVGRRTRAKRRAVTRRWFVLSGSSSLGNKAFTASLHRVGGISSPLTRLKSGAWNKGLTTCIPHYTVSEFSSNLMCGRGYTCRLVNVACLIPSSSRQIYHSTHANANAKCNIPA</sequence>
<protein>
    <submittedName>
        <fullName evidence="1">Uncharacterized protein</fullName>
    </submittedName>
</protein>
<comment type="caution">
    <text evidence="1">The sequence shown here is derived from an EMBL/GenBank/DDBJ whole genome shotgun (WGS) entry which is preliminary data.</text>
</comment>
<dbReference type="AlphaFoldDB" id="A0A9P5ZVC7"/>
<gene>
    <name evidence="1" type="ORF">BDN71DRAFT_1052146</name>
</gene>
<dbReference type="EMBL" id="MU154580">
    <property type="protein sequence ID" value="KAF9493828.1"/>
    <property type="molecule type" value="Genomic_DNA"/>
</dbReference>